<evidence type="ECO:0000313" key="1">
    <source>
        <dbReference type="EMBL" id="GEQ22469.1"/>
    </source>
</evidence>
<dbReference type="AlphaFoldDB" id="A0A512TQD5"/>
<evidence type="ECO:0000313" key="2">
    <source>
        <dbReference type="Proteomes" id="UP000321089"/>
    </source>
</evidence>
<name>A0A512TQD5_CLOBU</name>
<dbReference type="EMBL" id="BKBC01000049">
    <property type="protein sequence ID" value="GEQ22469.1"/>
    <property type="molecule type" value="Genomic_DNA"/>
</dbReference>
<dbReference type="Proteomes" id="UP000321089">
    <property type="component" value="Unassembled WGS sequence"/>
</dbReference>
<accession>A0A512TQD5</accession>
<sequence length="61" mass="6897">MATKKIQVLDSSNNIYHLETQADLVLINSDKFESSNVQDALEEIKDSNVKKGMTWNELEGI</sequence>
<protein>
    <submittedName>
        <fullName evidence="1">Uncharacterized protein</fullName>
    </submittedName>
</protein>
<dbReference type="RefSeq" id="WP_146868912.1">
    <property type="nucleotide sequence ID" value="NZ_BKBC01000049.1"/>
</dbReference>
<gene>
    <name evidence="1" type="ORF">CBU02nite_29750</name>
</gene>
<organism evidence="1 2">
    <name type="scientific">Clostridium butyricum</name>
    <dbReference type="NCBI Taxonomy" id="1492"/>
    <lineage>
        <taxon>Bacteria</taxon>
        <taxon>Bacillati</taxon>
        <taxon>Bacillota</taxon>
        <taxon>Clostridia</taxon>
        <taxon>Eubacteriales</taxon>
        <taxon>Clostridiaceae</taxon>
        <taxon>Clostridium</taxon>
    </lineage>
</organism>
<proteinExistence type="predicted"/>
<comment type="caution">
    <text evidence="1">The sequence shown here is derived from an EMBL/GenBank/DDBJ whole genome shotgun (WGS) entry which is preliminary data.</text>
</comment>
<reference evidence="1 2" key="1">
    <citation type="submission" date="2019-07" db="EMBL/GenBank/DDBJ databases">
        <title>Whole genome shotgun sequence of Clostridium butyricum NBRC 3858.</title>
        <authorList>
            <person name="Hosoyama A."/>
            <person name="Uohara A."/>
            <person name="Ohji S."/>
            <person name="Ichikawa N."/>
        </authorList>
    </citation>
    <scope>NUCLEOTIDE SEQUENCE [LARGE SCALE GENOMIC DNA]</scope>
    <source>
        <strain evidence="1 2">NBRC 3858</strain>
    </source>
</reference>